<evidence type="ECO:0000256" key="11">
    <source>
        <dbReference type="SAM" id="MobiDB-lite"/>
    </source>
</evidence>
<accession>A0ABQ8UVE1</accession>
<feature type="domain" description="XPG-I" evidence="13">
    <location>
        <begin position="146"/>
        <end position="218"/>
    </location>
</feature>
<evidence type="ECO:0000259" key="12">
    <source>
        <dbReference type="SMART" id="SM00475"/>
    </source>
</evidence>
<dbReference type="InterPro" id="IPR006085">
    <property type="entry name" value="XPG_DNA_repair_N"/>
</dbReference>
<dbReference type="PANTHER" id="PTHR11081">
    <property type="entry name" value="FLAP ENDONUCLEASE FAMILY MEMBER"/>
    <property type="match status" value="1"/>
</dbReference>
<dbReference type="Pfam" id="PF00752">
    <property type="entry name" value="XPG_N"/>
    <property type="match status" value="1"/>
</dbReference>
<dbReference type="InterPro" id="IPR006084">
    <property type="entry name" value="XPG/Rad2"/>
</dbReference>
<dbReference type="Gene3D" id="1.10.150.20">
    <property type="entry name" value="5' to 3' exonuclease, C-terminal subdomain"/>
    <property type="match status" value="1"/>
</dbReference>
<keyword evidence="3 10" id="KW-0479">Metal-binding</keyword>
<dbReference type="SMART" id="SM00475">
    <property type="entry name" value="53EXOc"/>
    <property type="match status" value="1"/>
</dbReference>
<keyword evidence="9 10" id="KW-0234">DNA repair</keyword>
<keyword evidence="16" id="KW-1185">Reference proteome</keyword>
<proteinExistence type="inferred from homology"/>
<comment type="similarity">
    <text evidence="10">Belongs to the XPG/RAD2 endonuclease family. FEN1 subfamily.</text>
</comment>
<comment type="caution">
    <text evidence="15">The sequence shown here is derived from an EMBL/GenBank/DDBJ whole genome shotgun (WGS) entry which is preliminary data.</text>
</comment>
<dbReference type="SUPFAM" id="SSF47807">
    <property type="entry name" value="5' to 3' exonuclease, C-terminal subdomain"/>
    <property type="match status" value="1"/>
</dbReference>
<dbReference type="HAMAP" id="MF_00614">
    <property type="entry name" value="Fen"/>
    <property type="match status" value="1"/>
</dbReference>
<keyword evidence="1 10" id="KW-0235">DNA replication</keyword>
<evidence type="ECO:0000313" key="16">
    <source>
        <dbReference type="Proteomes" id="UP001141327"/>
    </source>
</evidence>
<keyword evidence="10" id="KW-0539">Nucleus</keyword>
<comment type="function">
    <text evidence="10">Structure-specific nuclease with 5'-flap endonuclease and 5'-3' exonuclease activities involved in DNA replication and repair. During DNA replication, cleaves the 5'-overhanging flap structure that is generated by displacement synthesis when DNA polymerase encounters the 5'-end of a downstream Okazaki fragment. It enters the flap from the 5'-end and then tracks to cleave the flap base, leaving a nick for ligation. Also involved in the long patch base excision repair (LP-BER) pathway, by cleaving within the apurinic/apyrimidinic (AP) site-terminated flap. Acts as a genome stabilization factor that prevents flaps from equilibrating into structures that lead to duplications and deletions. Also possesses 5'-3' exonuclease activity on nicked or gapped double-stranded DNA, and exhibits RNase H activity. Also involved in replication and repair of rDNA and in repairing mitochondrial DNA.</text>
</comment>
<evidence type="ECO:0000259" key="14">
    <source>
        <dbReference type="SMART" id="SM00485"/>
    </source>
</evidence>
<evidence type="ECO:0000256" key="1">
    <source>
        <dbReference type="ARBA" id="ARBA00022705"/>
    </source>
</evidence>
<dbReference type="EC" id="3.1.-.-" evidence="10"/>
<evidence type="ECO:0000256" key="9">
    <source>
        <dbReference type="ARBA" id="ARBA00023204"/>
    </source>
</evidence>
<dbReference type="GO" id="GO:0004519">
    <property type="term" value="F:endonuclease activity"/>
    <property type="evidence" value="ECO:0007669"/>
    <property type="project" value="UniProtKB-KW"/>
</dbReference>
<gene>
    <name evidence="15" type="ORF">PAPYR_312</name>
</gene>
<sequence>MGIKHLMQVILENAPDAVVENPVPSYFGRVIGIDASMALYQFLIAVRVEGQQLTNDKGEVTSHLMGMFTRTTKMMAAGLRPVYVFDGRPPEAKQNELARRHEVREDAKEKEAEAKEAGDQAEMERFSRRQVRVNQQHCDEAKRLLTLMGIPYIEAPGEAEAQCAALCRAGKIWATGSEDMDSLCFGSPILLRNLTFSEARKLPIREVHLDQVIAGLGLTMPQFVDFCILCGCDYCGTIKGIGEKNALKLIKRWGTIEQALEHLDKTKFPLPESFNYQQARALFQQPEVLDPARVDLRWGQPDEEGLVQFLVGEKQFAEDRVRATTARLRASKQTATQSRLEQFMGPPAIMTSCSAPPGPWPMVQGPIVLTPSPFPPLRQQAGAAAAEKGNKKARTSAKGAKGAAKATATKPAAKKR</sequence>
<dbReference type="InterPro" id="IPR019974">
    <property type="entry name" value="XPG_CS"/>
</dbReference>
<evidence type="ECO:0000256" key="5">
    <source>
        <dbReference type="ARBA" id="ARBA00022763"/>
    </source>
</evidence>
<comment type="cofactor">
    <cofactor evidence="10">
        <name>Mg(2+)</name>
        <dbReference type="ChEBI" id="CHEBI:18420"/>
    </cofactor>
    <text evidence="10">Binds 2 magnesium ions per subunit. They probably participate in the reaction catalyzed by the enzyme. May bind an additional third magnesium ion after substrate binding.</text>
</comment>
<dbReference type="PROSITE" id="PS00842">
    <property type="entry name" value="XPG_2"/>
    <property type="match status" value="1"/>
</dbReference>
<dbReference type="Pfam" id="PF00867">
    <property type="entry name" value="XPG_I"/>
    <property type="match status" value="1"/>
</dbReference>
<dbReference type="SMART" id="SM00485">
    <property type="entry name" value="XPGN"/>
    <property type="match status" value="1"/>
</dbReference>
<protein>
    <recommendedName>
        <fullName evidence="10">Flap endonuclease 1</fullName>
        <shortName evidence="10">FEN-1</shortName>
        <ecNumber evidence="10">3.1.-.-</ecNumber>
    </recommendedName>
    <alternativeName>
        <fullName evidence="10">Flap structure-specific endonuclease 1</fullName>
    </alternativeName>
</protein>
<evidence type="ECO:0000313" key="15">
    <source>
        <dbReference type="EMBL" id="KAJ4463062.1"/>
    </source>
</evidence>
<keyword evidence="4 10" id="KW-0255">Endonuclease</keyword>
<keyword evidence="2 10" id="KW-0540">Nuclease</keyword>
<feature type="region of interest" description="Disordered" evidence="11">
    <location>
        <begin position="371"/>
        <end position="416"/>
    </location>
</feature>
<dbReference type="InterPro" id="IPR023426">
    <property type="entry name" value="Flap_endonuc"/>
</dbReference>
<dbReference type="Gene3D" id="3.40.50.1010">
    <property type="entry name" value="5'-nuclease"/>
    <property type="match status" value="1"/>
</dbReference>
<dbReference type="EMBL" id="JAPMOS010000001">
    <property type="protein sequence ID" value="KAJ4463062.1"/>
    <property type="molecule type" value="Genomic_DNA"/>
</dbReference>
<name>A0ABQ8UVE1_9EUKA</name>
<dbReference type="PROSITE" id="PS00841">
    <property type="entry name" value="XPG_1"/>
    <property type="match status" value="1"/>
</dbReference>
<dbReference type="InterPro" id="IPR002421">
    <property type="entry name" value="5-3_exonuclease"/>
</dbReference>
<evidence type="ECO:0000256" key="10">
    <source>
        <dbReference type="HAMAP-Rule" id="MF_03140"/>
    </source>
</evidence>
<dbReference type="InterPro" id="IPR029060">
    <property type="entry name" value="PIN-like_dom_sf"/>
</dbReference>
<evidence type="ECO:0000259" key="13">
    <source>
        <dbReference type="SMART" id="SM00484"/>
    </source>
</evidence>
<keyword evidence="6 10" id="KW-0378">Hydrolase</keyword>
<keyword evidence="10" id="KW-0496">Mitochondrion</keyword>
<keyword evidence="7 10" id="KW-0269">Exonuclease</keyword>
<dbReference type="PRINTS" id="PR00853">
    <property type="entry name" value="XPGRADSUPER"/>
</dbReference>
<comment type="subcellular location">
    <subcellularLocation>
        <location evidence="10">Nucleus</location>
        <location evidence="10">Nucleolus</location>
    </subcellularLocation>
    <subcellularLocation>
        <location evidence="10">Nucleus</location>
        <location evidence="10">Nucleoplasm</location>
    </subcellularLocation>
    <subcellularLocation>
        <location evidence="10">Mitochondrion</location>
    </subcellularLocation>
    <text evidence="10">Resides mostly in the nucleoli and relocalizes to the nucleoplasm upon DNA damage.</text>
</comment>
<evidence type="ECO:0000256" key="4">
    <source>
        <dbReference type="ARBA" id="ARBA00022759"/>
    </source>
</evidence>
<dbReference type="CDD" id="cd09900">
    <property type="entry name" value="H3TH_XPG-like"/>
    <property type="match status" value="1"/>
</dbReference>
<feature type="compositionally biased region" description="Low complexity" evidence="11">
    <location>
        <begin position="396"/>
        <end position="416"/>
    </location>
</feature>
<feature type="domain" description="XPG N-terminal" evidence="14">
    <location>
        <begin position="1"/>
        <end position="107"/>
    </location>
</feature>
<evidence type="ECO:0000256" key="6">
    <source>
        <dbReference type="ARBA" id="ARBA00022801"/>
    </source>
</evidence>
<feature type="domain" description="5'-3' exonuclease" evidence="12">
    <location>
        <begin position="28"/>
        <end position="308"/>
    </location>
</feature>
<dbReference type="InterPro" id="IPR008918">
    <property type="entry name" value="HhH2"/>
</dbReference>
<evidence type="ECO:0000256" key="3">
    <source>
        <dbReference type="ARBA" id="ARBA00022723"/>
    </source>
</evidence>
<dbReference type="SMART" id="SM00484">
    <property type="entry name" value="XPGI"/>
    <property type="match status" value="1"/>
</dbReference>
<dbReference type="SMART" id="SM00279">
    <property type="entry name" value="HhH2"/>
    <property type="match status" value="1"/>
</dbReference>
<feature type="region of interest" description="Disordered" evidence="11">
    <location>
        <begin position="96"/>
        <end position="121"/>
    </location>
</feature>
<keyword evidence="8 10" id="KW-0460">Magnesium</keyword>
<organism evidence="15 16">
    <name type="scientific">Paratrimastix pyriformis</name>
    <dbReference type="NCBI Taxonomy" id="342808"/>
    <lineage>
        <taxon>Eukaryota</taxon>
        <taxon>Metamonada</taxon>
        <taxon>Preaxostyla</taxon>
        <taxon>Paratrimastigidae</taxon>
        <taxon>Paratrimastix</taxon>
    </lineage>
</organism>
<dbReference type="CDD" id="cd09867">
    <property type="entry name" value="PIN_FEN1"/>
    <property type="match status" value="1"/>
</dbReference>
<evidence type="ECO:0000256" key="8">
    <source>
        <dbReference type="ARBA" id="ARBA00022842"/>
    </source>
</evidence>
<dbReference type="PANTHER" id="PTHR11081:SF9">
    <property type="entry name" value="FLAP ENDONUCLEASE 1"/>
    <property type="match status" value="1"/>
</dbReference>
<reference evidence="15" key="1">
    <citation type="journal article" date="2022" name="bioRxiv">
        <title>Genomics of Preaxostyla Flagellates Illuminates Evolutionary Transitions and the Path Towards Mitochondrial Loss.</title>
        <authorList>
            <person name="Novak L.V.F."/>
            <person name="Treitli S.C."/>
            <person name="Pyrih J."/>
            <person name="Halakuc P."/>
            <person name="Pipaliya S.V."/>
            <person name="Vacek V."/>
            <person name="Brzon O."/>
            <person name="Soukal P."/>
            <person name="Eme L."/>
            <person name="Dacks J.B."/>
            <person name="Karnkowska A."/>
            <person name="Elias M."/>
            <person name="Hampl V."/>
        </authorList>
    </citation>
    <scope>NUCLEOTIDE SEQUENCE</scope>
    <source>
        <strain evidence="15">RCP-MX</strain>
    </source>
</reference>
<dbReference type="Proteomes" id="UP001141327">
    <property type="component" value="Unassembled WGS sequence"/>
</dbReference>
<evidence type="ECO:0000256" key="7">
    <source>
        <dbReference type="ARBA" id="ARBA00022839"/>
    </source>
</evidence>
<keyword evidence="5 10" id="KW-0227">DNA damage</keyword>
<dbReference type="InterPro" id="IPR006086">
    <property type="entry name" value="XPG-I_dom"/>
</dbReference>
<dbReference type="InterPro" id="IPR036279">
    <property type="entry name" value="5-3_exonuclease_C_sf"/>
</dbReference>
<evidence type="ECO:0000256" key="2">
    <source>
        <dbReference type="ARBA" id="ARBA00022722"/>
    </source>
</evidence>
<dbReference type="SUPFAM" id="SSF88723">
    <property type="entry name" value="PIN domain-like"/>
    <property type="match status" value="1"/>
</dbReference>
<keyword evidence="10" id="KW-0597">Phosphoprotein</keyword>